<name>A0ABW4LN89_9BACI</name>
<organism evidence="7 8">
    <name type="scientific">Bacillus salitolerans</name>
    <dbReference type="NCBI Taxonomy" id="1437434"/>
    <lineage>
        <taxon>Bacteria</taxon>
        <taxon>Bacillati</taxon>
        <taxon>Bacillota</taxon>
        <taxon>Bacilli</taxon>
        <taxon>Bacillales</taxon>
        <taxon>Bacillaceae</taxon>
        <taxon>Bacillus</taxon>
    </lineage>
</organism>
<evidence type="ECO:0000256" key="6">
    <source>
        <dbReference type="SAM" id="Phobius"/>
    </source>
</evidence>
<evidence type="ECO:0000256" key="4">
    <source>
        <dbReference type="ARBA" id="ARBA00022989"/>
    </source>
</evidence>
<feature type="transmembrane region" description="Helical" evidence="6">
    <location>
        <begin position="152"/>
        <end position="175"/>
    </location>
</feature>
<dbReference type="Proteomes" id="UP001597214">
    <property type="component" value="Unassembled WGS sequence"/>
</dbReference>
<feature type="transmembrane region" description="Helical" evidence="6">
    <location>
        <begin position="241"/>
        <end position="259"/>
    </location>
</feature>
<feature type="transmembrane region" description="Helical" evidence="6">
    <location>
        <begin position="83"/>
        <end position="101"/>
    </location>
</feature>
<feature type="transmembrane region" description="Helical" evidence="6">
    <location>
        <begin position="27"/>
        <end position="60"/>
    </location>
</feature>
<keyword evidence="4 6" id="KW-1133">Transmembrane helix</keyword>
<evidence type="ECO:0000313" key="7">
    <source>
        <dbReference type="EMBL" id="MFD1736546.1"/>
    </source>
</evidence>
<sequence>MNSVLLVSFVLVMASIGYVVKSLTLSGFLAAIIVGLLIGIGFNSSGLVLLGVFFASSSLWSKLKKGNKKRLDDILQKGEKRDAIQVLANGLLPAVFSVVYMVSPDPVWLHAFCFSIAAANSDTWASEIGSMSKKTPVHILTLKRVAPGTSGAISLLGTLATIMGALLIGIVSFIVFPSLTLSSILLISFAGMAGSFIDTLIGATIQSLHQCKVCLIETESVVHCNTPTELIRGVKWMNNDSTNFTSILLSVLITSILYFQL</sequence>
<dbReference type="RefSeq" id="WP_377927708.1">
    <property type="nucleotide sequence ID" value="NZ_JBHUEM010000009.1"/>
</dbReference>
<reference evidence="8" key="1">
    <citation type="journal article" date="2019" name="Int. J. Syst. Evol. Microbiol.">
        <title>The Global Catalogue of Microorganisms (GCM) 10K type strain sequencing project: providing services to taxonomists for standard genome sequencing and annotation.</title>
        <authorList>
            <consortium name="The Broad Institute Genomics Platform"/>
            <consortium name="The Broad Institute Genome Sequencing Center for Infectious Disease"/>
            <person name="Wu L."/>
            <person name="Ma J."/>
        </authorList>
    </citation>
    <scope>NUCLEOTIDE SEQUENCE [LARGE SCALE GENOMIC DNA]</scope>
    <source>
        <strain evidence="8">CCUG 49339</strain>
    </source>
</reference>
<keyword evidence="3 6" id="KW-0812">Transmembrane</keyword>
<keyword evidence="8" id="KW-1185">Reference proteome</keyword>
<evidence type="ECO:0000256" key="5">
    <source>
        <dbReference type="ARBA" id="ARBA00023136"/>
    </source>
</evidence>
<gene>
    <name evidence="7" type="ORF">ACFSCX_08205</name>
</gene>
<feature type="transmembrane region" description="Helical" evidence="6">
    <location>
        <begin position="181"/>
        <end position="203"/>
    </location>
</feature>
<protein>
    <submittedName>
        <fullName evidence="7">DUF92 domain-containing protein</fullName>
    </submittedName>
</protein>
<keyword evidence="5 6" id="KW-0472">Membrane</keyword>
<dbReference type="PANTHER" id="PTHR13353">
    <property type="entry name" value="TRANSMEMBRANE PROTEIN 19"/>
    <property type="match status" value="1"/>
</dbReference>
<evidence type="ECO:0000313" key="8">
    <source>
        <dbReference type="Proteomes" id="UP001597214"/>
    </source>
</evidence>
<evidence type="ECO:0000256" key="3">
    <source>
        <dbReference type="ARBA" id="ARBA00022692"/>
    </source>
</evidence>
<comment type="subcellular location">
    <subcellularLocation>
        <location evidence="1">Membrane</location>
        <topology evidence="1">Multi-pass membrane protein</topology>
    </subcellularLocation>
</comment>
<comment type="similarity">
    <text evidence="2">Belongs to the TMEM19 family.</text>
</comment>
<evidence type="ECO:0000256" key="2">
    <source>
        <dbReference type="ARBA" id="ARBA00009012"/>
    </source>
</evidence>
<dbReference type="InterPro" id="IPR002794">
    <property type="entry name" value="DUF92_TMEM19"/>
</dbReference>
<evidence type="ECO:0000256" key="1">
    <source>
        <dbReference type="ARBA" id="ARBA00004141"/>
    </source>
</evidence>
<comment type="caution">
    <text evidence="7">The sequence shown here is derived from an EMBL/GenBank/DDBJ whole genome shotgun (WGS) entry which is preliminary data.</text>
</comment>
<proteinExistence type="inferred from homology"/>
<dbReference type="PANTHER" id="PTHR13353:SF5">
    <property type="entry name" value="TRANSMEMBRANE PROTEIN 19"/>
    <property type="match status" value="1"/>
</dbReference>
<accession>A0ABW4LN89</accession>
<dbReference type="EMBL" id="JBHUEM010000009">
    <property type="protein sequence ID" value="MFD1736546.1"/>
    <property type="molecule type" value="Genomic_DNA"/>
</dbReference>
<dbReference type="Pfam" id="PF01940">
    <property type="entry name" value="DUF92"/>
    <property type="match status" value="1"/>
</dbReference>